<evidence type="ECO:0008006" key="4">
    <source>
        <dbReference type="Google" id="ProtNLM"/>
    </source>
</evidence>
<feature type="transmembrane region" description="Helical" evidence="1">
    <location>
        <begin position="12"/>
        <end position="31"/>
    </location>
</feature>
<reference evidence="2 3" key="1">
    <citation type="submission" date="2023-04" db="EMBL/GenBank/DDBJ databases">
        <title>Forest soil microbial communities from Buena Vista Peninsula, Colon Province, Panama.</title>
        <authorList>
            <person name="Bouskill N."/>
        </authorList>
    </citation>
    <scope>NUCLEOTIDE SEQUENCE [LARGE SCALE GENOMIC DNA]</scope>
    <source>
        <strain evidence="2 3">GGS1</strain>
    </source>
</reference>
<comment type="caution">
    <text evidence="2">The sequence shown here is derived from an EMBL/GenBank/DDBJ whole genome shotgun (WGS) entry which is preliminary data.</text>
</comment>
<dbReference type="EMBL" id="JARXVH010000004">
    <property type="protein sequence ID" value="MDH6215324.1"/>
    <property type="molecule type" value="Genomic_DNA"/>
</dbReference>
<keyword evidence="1" id="KW-0472">Membrane</keyword>
<protein>
    <recommendedName>
        <fullName evidence="4">Transmembrane protein</fullName>
    </recommendedName>
</protein>
<gene>
    <name evidence="2" type="ORF">M2283_002628</name>
</gene>
<keyword evidence="1" id="KW-1133">Transmembrane helix</keyword>
<keyword evidence="3" id="KW-1185">Reference proteome</keyword>
<evidence type="ECO:0000313" key="3">
    <source>
        <dbReference type="Proteomes" id="UP001160499"/>
    </source>
</evidence>
<accession>A0ABT6LIY4</accession>
<dbReference type="Proteomes" id="UP001160499">
    <property type="component" value="Unassembled WGS sequence"/>
</dbReference>
<proteinExistence type="predicted"/>
<evidence type="ECO:0000256" key="1">
    <source>
        <dbReference type="SAM" id="Phobius"/>
    </source>
</evidence>
<name>A0ABT6LIY4_9ACTN</name>
<sequence>MVTFPSLQLHVLFAVFVFAAVYVGVVLPAVWSRRPTRRSVALKVLVRLLGSVRRGRGRQGVARRLVMWGDADLERARPLTLQQGSRLRDAT</sequence>
<evidence type="ECO:0000313" key="2">
    <source>
        <dbReference type="EMBL" id="MDH6215324.1"/>
    </source>
</evidence>
<organism evidence="2 3">
    <name type="scientific">Streptomyces pseudovenezuelae</name>
    <dbReference type="NCBI Taxonomy" id="67350"/>
    <lineage>
        <taxon>Bacteria</taxon>
        <taxon>Bacillati</taxon>
        <taxon>Actinomycetota</taxon>
        <taxon>Actinomycetes</taxon>
        <taxon>Kitasatosporales</taxon>
        <taxon>Streptomycetaceae</taxon>
        <taxon>Streptomyces</taxon>
        <taxon>Streptomyces aurantiacus group</taxon>
    </lineage>
</organism>
<keyword evidence="1" id="KW-0812">Transmembrane</keyword>